<organism evidence="2 3">
    <name type="scientific">Agrocybe chaxingu</name>
    <dbReference type="NCBI Taxonomy" id="84603"/>
    <lineage>
        <taxon>Eukaryota</taxon>
        <taxon>Fungi</taxon>
        <taxon>Dikarya</taxon>
        <taxon>Basidiomycota</taxon>
        <taxon>Agaricomycotina</taxon>
        <taxon>Agaricomycetes</taxon>
        <taxon>Agaricomycetidae</taxon>
        <taxon>Agaricales</taxon>
        <taxon>Agaricineae</taxon>
        <taxon>Strophariaceae</taxon>
        <taxon>Agrocybe</taxon>
    </lineage>
</organism>
<gene>
    <name evidence="2" type="ORF">NLJ89_g1879</name>
</gene>
<evidence type="ECO:0000313" key="2">
    <source>
        <dbReference type="EMBL" id="KAJ3515254.1"/>
    </source>
</evidence>
<comment type="caution">
    <text evidence="2">The sequence shown here is derived from an EMBL/GenBank/DDBJ whole genome shotgun (WGS) entry which is preliminary data.</text>
</comment>
<feature type="domain" description="Hemerythrin-like" evidence="1">
    <location>
        <begin position="4"/>
        <end position="127"/>
    </location>
</feature>
<sequence length="150" mass="17537">MSGFHEWFKQEFNTLYTLADGSFTSRGLSLAHYLETAKTMNRHLKMHHTIEERYVFPILGKKMPQFAKENEDVTQSPPSYNAPILGLVKLEKLVDKWIDEPSTYSPKEMRDCLDSFRDVLFHHLDEEVEDIRGENLKKYFTLQEVAGLPI</sequence>
<evidence type="ECO:0000313" key="3">
    <source>
        <dbReference type="Proteomes" id="UP001148786"/>
    </source>
</evidence>
<dbReference type="InterPro" id="IPR012312">
    <property type="entry name" value="Hemerythrin-like"/>
</dbReference>
<name>A0A9W8TDL4_9AGAR</name>
<dbReference type="Pfam" id="PF01814">
    <property type="entry name" value="Hemerythrin"/>
    <property type="match status" value="1"/>
</dbReference>
<protein>
    <recommendedName>
        <fullName evidence="1">Hemerythrin-like domain-containing protein</fullName>
    </recommendedName>
</protein>
<proteinExistence type="predicted"/>
<reference evidence="2" key="1">
    <citation type="submission" date="2022-07" db="EMBL/GenBank/DDBJ databases">
        <title>Genome Sequence of Agrocybe chaxingu.</title>
        <authorList>
            <person name="Buettner E."/>
        </authorList>
    </citation>
    <scope>NUCLEOTIDE SEQUENCE</scope>
    <source>
        <strain evidence="2">MP-N11</strain>
    </source>
</reference>
<dbReference type="PANTHER" id="PTHR38048">
    <property type="entry name" value="EXPRESSED PROTEIN"/>
    <property type="match status" value="1"/>
</dbReference>
<evidence type="ECO:0000259" key="1">
    <source>
        <dbReference type="Pfam" id="PF01814"/>
    </source>
</evidence>
<dbReference type="AlphaFoldDB" id="A0A9W8TDL4"/>
<dbReference type="CDD" id="cd12108">
    <property type="entry name" value="Hr-like"/>
    <property type="match status" value="1"/>
</dbReference>
<dbReference type="Proteomes" id="UP001148786">
    <property type="component" value="Unassembled WGS sequence"/>
</dbReference>
<dbReference type="InterPro" id="IPR053206">
    <property type="entry name" value="Dimeric_xanthone_biosynth"/>
</dbReference>
<dbReference type="OrthoDB" id="10044044at2759"/>
<dbReference type="EMBL" id="JANKHO010000105">
    <property type="protein sequence ID" value="KAJ3515254.1"/>
    <property type="molecule type" value="Genomic_DNA"/>
</dbReference>
<dbReference type="Gene3D" id="1.20.120.520">
    <property type="entry name" value="nmb1532 protein domain like"/>
    <property type="match status" value="1"/>
</dbReference>
<dbReference type="PANTHER" id="PTHR38048:SF1">
    <property type="entry name" value="HEMERYTHRIN-LIKE DOMAIN-CONTAINING PROTEIN"/>
    <property type="match status" value="1"/>
</dbReference>
<keyword evidence="3" id="KW-1185">Reference proteome</keyword>
<accession>A0A9W8TDL4</accession>